<dbReference type="Proteomes" id="UP000295277">
    <property type="component" value="Unassembled WGS sequence"/>
</dbReference>
<dbReference type="RefSeq" id="WP_132693625.1">
    <property type="nucleotide sequence ID" value="NZ_SLVM01000003.1"/>
</dbReference>
<reference evidence="1 2" key="1">
    <citation type="submission" date="2019-03" db="EMBL/GenBank/DDBJ databases">
        <title>Genomic Encyclopedia of Type Strains, Phase IV (KMG-IV): sequencing the most valuable type-strain genomes for metagenomic binning, comparative biology and taxonomic classification.</title>
        <authorList>
            <person name="Goeker M."/>
        </authorList>
    </citation>
    <scope>NUCLEOTIDE SEQUENCE [LARGE SCALE GENOMIC DNA]</scope>
    <source>
        <strain evidence="1 2">DSM 21153</strain>
    </source>
</reference>
<dbReference type="Gene3D" id="3.40.190.10">
    <property type="entry name" value="Periplasmic binding protein-like II"/>
    <property type="match status" value="2"/>
</dbReference>
<dbReference type="EMBL" id="SLVM01000003">
    <property type="protein sequence ID" value="TCM87122.1"/>
    <property type="molecule type" value="Genomic_DNA"/>
</dbReference>
<dbReference type="AlphaFoldDB" id="A0A4R1Z0M2"/>
<accession>A0A4R1Z0M2</accession>
<organism evidence="1 2">
    <name type="scientific">Rhodovulum steppense</name>
    <dbReference type="NCBI Taxonomy" id="540251"/>
    <lineage>
        <taxon>Bacteria</taxon>
        <taxon>Pseudomonadati</taxon>
        <taxon>Pseudomonadota</taxon>
        <taxon>Alphaproteobacteria</taxon>
        <taxon>Rhodobacterales</taxon>
        <taxon>Paracoccaceae</taxon>
        <taxon>Rhodovulum</taxon>
    </lineage>
</organism>
<dbReference type="Pfam" id="PF12974">
    <property type="entry name" value="Phosphonate-bd"/>
    <property type="match status" value="1"/>
</dbReference>
<dbReference type="SUPFAM" id="SSF53850">
    <property type="entry name" value="Periplasmic binding protein-like II"/>
    <property type="match status" value="1"/>
</dbReference>
<dbReference type="PANTHER" id="PTHR35841:SF1">
    <property type="entry name" value="PHOSPHONATES-BINDING PERIPLASMIC PROTEIN"/>
    <property type="match status" value="1"/>
</dbReference>
<evidence type="ECO:0000313" key="2">
    <source>
        <dbReference type="Proteomes" id="UP000295277"/>
    </source>
</evidence>
<dbReference type="CDD" id="cd13571">
    <property type="entry name" value="PBP2_PnhD_1"/>
    <property type="match status" value="1"/>
</dbReference>
<keyword evidence="2" id="KW-1185">Reference proteome</keyword>
<dbReference type="OrthoDB" id="9802896at2"/>
<sequence>MTGAVLSRRRLTAGLAAALALAGPARPQGIVERAAPLRIGLTPVFLDNEWRVLEALAAHVRGVTGREVEFVQRRTYKEVVALLLLGELDAAWLCGYPFLQHADRLSVLAIPLWQGQPRYQSYLITAENRRASGLADLRGDIHAYSDPDSNSGHLVTVAELIRLGERPEAFFARSFFTFGHRNVVRAVARRLAGSGSVDGYVYDTLAETEPDLVARTRILWRSDWHGFPPIVIPSEASDSPAARALDRALFGMAGTGPGRDVLRLLQLDGFARPAPDSFDSIAALMARVADRG</sequence>
<evidence type="ECO:0000313" key="1">
    <source>
        <dbReference type="EMBL" id="TCM87122.1"/>
    </source>
</evidence>
<protein>
    <submittedName>
        <fullName evidence="1">Phosphonate transport system substrate-binding protein</fullName>
    </submittedName>
</protein>
<dbReference type="PANTHER" id="PTHR35841">
    <property type="entry name" value="PHOSPHONATES-BINDING PERIPLASMIC PROTEIN"/>
    <property type="match status" value="1"/>
</dbReference>
<name>A0A4R1Z0M2_9RHOB</name>
<comment type="caution">
    <text evidence="1">The sequence shown here is derived from an EMBL/GenBank/DDBJ whole genome shotgun (WGS) entry which is preliminary data.</text>
</comment>
<proteinExistence type="predicted"/>
<gene>
    <name evidence="1" type="ORF">EV216_103200</name>
</gene>